<dbReference type="PANTHER" id="PTHR46124">
    <property type="entry name" value="D-AMINOACYL-TRNA DEACYLASE"/>
    <property type="match status" value="1"/>
</dbReference>
<dbReference type="PIRSF" id="PIRSF005902">
    <property type="entry name" value="DNase_TatD"/>
    <property type="match status" value="1"/>
</dbReference>
<proteinExistence type="inferred from homology"/>
<evidence type="ECO:0000313" key="3">
    <source>
        <dbReference type="EMBL" id="MFC4701838.1"/>
    </source>
</evidence>
<dbReference type="Pfam" id="PF01026">
    <property type="entry name" value="TatD_DNase"/>
    <property type="match status" value="1"/>
</dbReference>
<gene>
    <name evidence="3" type="ORF">ACFO4O_16940</name>
</gene>
<dbReference type="GO" id="GO:0016787">
    <property type="term" value="F:hydrolase activity"/>
    <property type="evidence" value="ECO:0007669"/>
    <property type="project" value="UniProtKB-KW"/>
</dbReference>
<sequence>MIDSHCHIDLPIFDADRLDVLQSAKIKGVKKVLVPGLGLEQSKQLLVLKQLCLSAGLDIDIAAGFHPYFLSDIPDGTFYSQLDALGAWLDVHQSKVVAIGEFGLDGSLPLSMAFQESVFIAQLRLAQSLNKPVVLHHRQSHNELIRLLKQAKFTQGGVIHAFSGSEQIAHTYVDMGFCLGVGGTITYPRGAKTRRALMPIPLSSLLLETDAPDMPVCGYQGQRNTPERLGLIAQSLANLKNVDTEQVIQVSTAAYNNLFSSTSAL</sequence>
<dbReference type="PANTHER" id="PTHR46124:SF3">
    <property type="entry name" value="HYDROLASE"/>
    <property type="match status" value="1"/>
</dbReference>
<dbReference type="EC" id="3.1.-.-" evidence="3"/>
<evidence type="ECO:0000313" key="4">
    <source>
        <dbReference type="Proteomes" id="UP001595897"/>
    </source>
</evidence>
<reference evidence="4" key="1">
    <citation type="journal article" date="2019" name="Int. J. Syst. Evol. Microbiol.">
        <title>The Global Catalogue of Microorganisms (GCM) 10K type strain sequencing project: providing services to taxonomists for standard genome sequencing and annotation.</title>
        <authorList>
            <consortium name="The Broad Institute Genomics Platform"/>
            <consortium name="The Broad Institute Genome Sequencing Center for Infectious Disease"/>
            <person name="Wu L."/>
            <person name="Ma J."/>
        </authorList>
    </citation>
    <scope>NUCLEOTIDE SEQUENCE [LARGE SCALE GENOMIC DNA]</scope>
    <source>
        <strain evidence="4">KACC 12507</strain>
    </source>
</reference>
<dbReference type="PROSITE" id="PS01137">
    <property type="entry name" value="TATD_1"/>
    <property type="match status" value="1"/>
</dbReference>
<dbReference type="RefSeq" id="WP_382410687.1">
    <property type="nucleotide sequence ID" value="NZ_JBHSGU010000029.1"/>
</dbReference>
<comment type="caution">
    <text evidence="3">The sequence shown here is derived from an EMBL/GenBank/DDBJ whole genome shotgun (WGS) entry which is preliminary data.</text>
</comment>
<evidence type="ECO:0000256" key="1">
    <source>
        <dbReference type="ARBA" id="ARBA00009275"/>
    </source>
</evidence>
<organism evidence="3 4">
    <name type="scientific">Glaciecola siphonariae</name>
    <dbReference type="NCBI Taxonomy" id="521012"/>
    <lineage>
        <taxon>Bacteria</taxon>
        <taxon>Pseudomonadati</taxon>
        <taxon>Pseudomonadota</taxon>
        <taxon>Gammaproteobacteria</taxon>
        <taxon>Alteromonadales</taxon>
        <taxon>Alteromonadaceae</taxon>
        <taxon>Glaciecola</taxon>
    </lineage>
</organism>
<comment type="similarity">
    <text evidence="1">Belongs to the metallo-dependent hydrolases superfamily. TatD-type hydrolase family.</text>
</comment>
<dbReference type="InterPro" id="IPR018228">
    <property type="entry name" value="DNase_TatD-rel_CS"/>
</dbReference>
<dbReference type="EMBL" id="JBHSGU010000029">
    <property type="protein sequence ID" value="MFC4701838.1"/>
    <property type="molecule type" value="Genomic_DNA"/>
</dbReference>
<dbReference type="CDD" id="cd01310">
    <property type="entry name" value="TatD_DNAse"/>
    <property type="match status" value="1"/>
</dbReference>
<evidence type="ECO:0000256" key="2">
    <source>
        <dbReference type="ARBA" id="ARBA00022801"/>
    </source>
</evidence>
<keyword evidence="4" id="KW-1185">Reference proteome</keyword>
<name>A0ABV9M2B3_9ALTE</name>
<dbReference type="InterPro" id="IPR001130">
    <property type="entry name" value="TatD-like"/>
</dbReference>
<dbReference type="SUPFAM" id="SSF51556">
    <property type="entry name" value="Metallo-dependent hydrolases"/>
    <property type="match status" value="1"/>
</dbReference>
<protein>
    <submittedName>
        <fullName evidence="3">TatD family hydrolase</fullName>
        <ecNumber evidence="3">3.1.-.-</ecNumber>
    </submittedName>
</protein>
<dbReference type="Proteomes" id="UP001595897">
    <property type="component" value="Unassembled WGS sequence"/>
</dbReference>
<accession>A0ABV9M2B3</accession>
<dbReference type="InterPro" id="IPR032466">
    <property type="entry name" value="Metal_Hydrolase"/>
</dbReference>
<keyword evidence="2 3" id="KW-0378">Hydrolase</keyword>
<dbReference type="Gene3D" id="3.20.20.140">
    <property type="entry name" value="Metal-dependent hydrolases"/>
    <property type="match status" value="1"/>
</dbReference>
<dbReference type="PROSITE" id="PS01091">
    <property type="entry name" value="TATD_3"/>
    <property type="match status" value="1"/>
</dbReference>